<accession>A0A918RNC9</accession>
<dbReference type="Pfam" id="PF03550">
    <property type="entry name" value="LolB"/>
    <property type="match status" value="1"/>
</dbReference>
<dbReference type="InterPro" id="IPR004565">
    <property type="entry name" value="OM_lipoprot_LolB"/>
</dbReference>
<evidence type="ECO:0000256" key="1">
    <source>
        <dbReference type="ARBA" id="ARBA00004459"/>
    </source>
</evidence>
<evidence type="ECO:0000256" key="4">
    <source>
        <dbReference type="ARBA" id="ARBA00016202"/>
    </source>
</evidence>
<name>A0A918RNC9_9GAMM</name>
<sequence>MIQMNSAGRILALSGILLLSACTSLPSVPGDNSQAWSRDKQFFSTALEHHDQRLSWRYNAKVGVRTPKANENANLVWQRDDDSHRVRLYGPLGAGAVVIDFDSKGVVVSDNKGEVHRGRSAERLLNRIVGWPIPLEALTFWLFALPNPAAVYQYQLSDDGRVSALRQQGWEIRYSAYRQFENGDWLPRKVVARKPVREGEVVVRLVSKSWQ</sequence>
<comment type="subcellular location">
    <subcellularLocation>
        <location evidence="1">Cell outer membrane</location>
        <topology evidence="1">Lipid-anchor</topology>
    </subcellularLocation>
</comment>
<dbReference type="CDD" id="cd16326">
    <property type="entry name" value="LolB"/>
    <property type="match status" value="1"/>
</dbReference>
<dbReference type="NCBIfam" id="TIGR00548">
    <property type="entry name" value="lolB"/>
    <property type="match status" value="1"/>
</dbReference>
<comment type="function">
    <text evidence="13">Plays a critical role in the incorporation of lipoproteins in the outer membrane after they are released by the LolA protein.</text>
</comment>
<dbReference type="GO" id="GO:0009279">
    <property type="term" value="C:cell outer membrane"/>
    <property type="evidence" value="ECO:0007669"/>
    <property type="project" value="UniProtKB-SubCell"/>
</dbReference>
<evidence type="ECO:0000256" key="2">
    <source>
        <dbReference type="ARBA" id="ARBA00009696"/>
    </source>
</evidence>
<feature type="signal peptide" evidence="14">
    <location>
        <begin position="1"/>
        <end position="26"/>
    </location>
</feature>
<feature type="chain" id="PRO_5036885618" description="Outer-membrane lipoprotein LolB" evidence="14">
    <location>
        <begin position="27"/>
        <end position="211"/>
    </location>
</feature>
<evidence type="ECO:0000256" key="6">
    <source>
        <dbReference type="ARBA" id="ARBA00022729"/>
    </source>
</evidence>
<comment type="subunit">
    <text evidence="3 13">Monomer.</text>
</comment>
<evidence type="ECO:0000313" key="16">
    <source>
        <dbReference type="Proteomes" id="UP000614811"/>
    </source>
</evidence>
<keyword evidence="11 13" id="KW-0998">Cell outer membrane</keyword>
<keyword evidence="7 13" id="KW-0653">Protein transport</keyword>
<dbReference type="SUPFAM" id="SSF89392">
    <property type="entry name" value="Prokaryotic lipoproteins and lipoprotein localization factors"/>
    <property type="match status" value="1"/>
</dbReference>
<keyword evidence="8 13" id="KW-0472">Membrane</keyword>
<keyword evidence="16" id="KW-1185">Reference proteome</keyword>
<evidence type="ECO:0000256" key="7">
    <source>
        <dbReference type="ARBA" id="ARBA00022927"/>
    </source>
</evidence>
<dbReference type="Proteomes" id="UP000614811">
    <property type="component" value="Unassembled WGS sequence"/>
</dbReference>
<evidence type="ECO:0000256" key="5">
    <source>
        <dbReference type="ARBA" id="ARBA00022448"/>
    </source>
</evidence>
<proteinExistence type="inferred from homology"/>
<keyword evidence="9" id="KW-0564">Palmitate</keyword>
<reference evidence="15" key="2">
    <citation type="submission" date="2020-09" db="EMBL/GenBank/DDBJ databases">
        <authorList>
            <person name="Sun Q."/>
            <person name="Kim S."/>
        </authorList>
    </citation>
    <scope>NUCLEOTIDE SEQUENCE</scope>
    <source>
        <strain evidence="15">KCTC 12711</strain>
    </source>
</reference>
<comment type="similarity">
    <text evidence="2 13">Belongs to the LolB family.</text>
</comment>
<evidence type="ECO:0000256" key="14">
    <source>
        <dbReference type="SAM" id="SignalP"/>
    </source>
</evidence>
<evidence type="ECO:0000256" key="9">
    <source>
        <dbReference type="ARBA" id="ARBA00023139"/>
    </source>
</evidence>
<evidence type="ECO:0000256" key="12">
    <source>
        <dbReference type="ARBA" id="ARBA00023288"/>
    </source>
</evidence>
<keyword evidence="6 14" id="KW-0732">Signal</keyword>
<evidence type="ECO:0000256" key="3">
    <source>
        <dbReference type="ARBA" id="ARBA00011245"/>
    </source>
</evidence>
<comment type="caution">
    <text evidence="15">The sequence shown here is derived from an EMBL/GenBank/DDBJ whole genome shotgun (WGS) entry which is preliminary data.</text>
</comment>
<dbReference type="AlphaFoldDB" id="A0A918RNC9"/>
<keyword evidence="12 15" id="KW-0449">Lipoprotein</keyword>
<evidence type="ECO:0000256" key="8">
    <source>
        <dbReference type="ARBA" id="ARBA00023136"/>
    </source>
</evidence>
<dbReference type="Gene3D" id="2.50.20.10">
    <property type="entry name" value="Lipoprotein localisation LolA/LolB/LppX"/>
    <property type="match status" value="1"/>
</dbReference>
<dbReference type="GO" id="GO:0044874">
    <property type="term" value="P:lipoprotein localization to outer membrane"/>
    <property type="evidence" value="ECO:0007669"/>
    <property type="project" value="UniProtKB-UniRule"/>
</dbReference>
<evidence type="ECO:0000313" key="15">
    <source>
        <dbReference type="EMBL" id="GHA06627.1"/>
    </source>
</evidence>
<dbReference type="HAMAP" id="MF_00233">
    <property type="entry name" value="LolB"/>
    <property type="match status" value="1"/>
</dbReference>
<gene>
    <name evidence="13 15" type="primary">lolB</name>
    <name evidence="15" type="ORF">GCM10008090_15370</name>
</gene>
<evidence type="ECO:0000256" key="11">
    <source>
        <dbReference type="ARBA" id="ARBA00023237"/>
    </source>
</evidence>
<keyword evidence="10 13" id="KW-0143">Chaperone</keyword>
<dbReference type="RefSeq" id="WP_189399535.1">
    <property type="nucleotide sequence ID" value="NZ_BMXA01000002.1"/>
</dbReference>
<keyword evidence="5 13" id="KW-0813">Transport</keyword>
<organism evidence="15 16">
    <name type="scientific">Arenicella chitinivorans</name>
    <dbReference type="NCBI Taxonomy" id="1329800"/>
    <lineage>
        <taxon>Bacteria</taxon>
        <taxon>Pseudomonadati</taxon>
        <taxon>Pseudomonadota</taxon>
        <taxon>Gammaproteobacteria</taxon>
        <taxon>Arenicellales</taxon>
        <taxon>Arenicellaceae</taxon>
        <taxon>Arenicella</taxon>
    </lineage>
</organism>
<reference evidence="15" key="1">
    <citation type="journal article" date="2014" name="Int. J. Syst. Evol. Microbiol.">
        <title>Complete genome sequence of Corynebacterium casei LMG S-19264T (=DSM 44701T), isolated from a smear-ripened cheese.</title>
        <authorList>
            <consortium name="US DOE Joint Genome Institute (JGI-PGF)"/>
            <person name="Walter F."/>
            <person name="Albersmeier A."/>
            <person name="Kalinowski J."/>
            <person name="Ruckert C."/>
        </authorList>
    </citation>
    <scope>NUCLEOTIDE SEQUENCE</scope>
    <source>
        <strain evidence="15">KCTC 12711</strain>
    </source>
</reference>
<evidence type="ECO:0000256" key="13">
    <source>
        <dbReference type="HAMAP-Rule" id="MF_00233"/>
    </source>
</evidence>
<dbReference type="GO" id="GO:0015031">
    <property type="term" value="P:protein transport"/>
    <property type="evidence" value="ECO:0007669"/>
    <property type="project" value="UniProtKB-KW"/>
</dbReference>
<evidence type="ECO:0000256" key="10">
    <source>
        <dbReference type="ARBA" id="ARBA00023186"/>
    </source>
</evidence>
<protein>
    <recommendedName>
        <fullName evidence="4 13">Outer-membrane lipoprotein LolB</fullName>
    </recommendedName>
</protein>
<dbReference type="EMBL" id="BMXA01000002">
    <property type="protein sequence ID" value="GHA06627.1"/>
    <property type="molecule type" value="Genomic_DNA"/>
</dbReference>
<dbReference type="InterPro" id="IPR029046">
    <property type="entry name" value="LolA/LolB/LppX"/>
</dbReference>